<name>A0AAV2HQ62_LYMST</name>
<feature type="chain" id="PRO_5043718699" description="EF-hand domain-containing protein" evidence="2">
    <location>
        <begin position="18"/>
        <end position="127"/>
    </location>
</feature>
<organism evidence="4 5">
    <name type="scientific">Lymnaea stagnalis</name>
    <name type="common">Great pond snail</name>
    <name type="synonym">Helix stagnalis</name>
    <dbReference type="NCBI Taxonomy" id="6523"/>
    <lineage>
        <taxon>Eukaryota</taxon>
        <taxon>Metazoa</taxon>
        <taxon>Spiralia</taxon>
        <taxon>Lophotrochozoa</taxon>
        <taxon>Mollusca</taxon>
        <taxon>Gastropoda</taxon>
        <taxon>Heterobranchia</taxon>
        <taxon>Euthyneura</taxon>
        <taxon>Panpulmonata</taxon>
        <taxon>Hygrophila</taxon>
        <taxon>Lymnaeoidea</taxon>
        <taxon>Lymnaeidae</taxon>
        <taxon>Lymnaea</taxon>
    </lineage>
</organism>
<dbReference type="InterPro" id="IPR002048">
    <property type="entry name" value="EF_hand_dom"/>
</dbReference>
<dbReference type="EMBL" id="CAXITT010000212">
    <property type="protein sequence ID" value="CAL1535827.1"/>
    <property type="molecule type" value="Genomic_DNA"/>
</dbReference>
<dbReference type="InterPro" id="IPR018247">
    <property type="entry name" value="EF_Hand_1_Ca_BS"/>
</dbReference>
<dbReference type="PROSITE" id="PS50222">
    <property type="entry name" value="EF_HAND_2"/>
    <property type="match status" value="1"/>
</dbReference>
<dbReference type="AlphaFoldDB" id="A0AAV2HQ62"/>
<evidence type="ECO:0000256" key="1">
    <source>
        <dbReference type="ARBA" id="ARBA00022837"/>
    </source>
</evidence>
<keyword evidence="2" id="KW-0732">Signal</keyword>
<reference evidence="4 5" key="1">
    <citation type="submission" date="2024-04" db="EMBL/GenBank/DDBJ databases">
        <authorList>
            <consortium name="Genoscope - CEA"/>
            <person name="William W."/>
        </authorList>
    </citation>
    <scope>NUCLEOTIDE SEQUENCE [LARGE SCALE GENOMIC DNA]</scope>
</reference>
<proteinExistence type="predicted"/>
<keyword evidence="1" id="KW-0106">Calcium</keyword>
<evidence type="ECO:0000313" key="4">
    <source>
        <dbReference type="EMBL" id="CAL1535827.1"/>
    </source>
</evidence>
<dbReference type="PROSITE" id="PS00018">
    <property type="entry name" value="EF_HAND_1"/>
    <property type="match status" value="1"/>
</dbReference>
<evidence type="ECO:0000313" key="5">
    <source>
        <dbReference type="Proteomes" id="UP001497497"/>
    </source>
</evidence>
<feature type="domain" description="EF-hand" evidence="3">
    <location>
        <begin position="38"/>
        <end position="73"/>
    </location>
</feature>
<comment type="caution">
    <text evidence="4">The sequence shown here is derived from an EMBL/GenBank/DDBJ whole genome shotgun (WGS) entry which is preliminary data.</text>
</comment>
<dbReference type="SUPFAM" id="SSF47473">
    <property type="entry name" value="EF-hand"/>
    <property type="match status" value="1"/>
</dbReference>
<protein>
    <recommendedName>
        <fullName evidence="3">EF-hand domain-containing protein</fullName>
    </recommendedName>
</protein>
<dbReference type="Gene3D" id="1.10.238.10">
    <property type="entry name" value="EF-hand"/>
    <property type="match status" value="1"/>
</dbReference>
<gene>
    <name evidence="4" type="ORF">GSLYS_00009787001</name>
</gene>
<feature type="signal peptide" evidence="2">
    <location>
        <begin position="1"/>
        <end position="17"/>
    </location>
</feature>
<evidence type="ECO:0000259" key="3">
    <source>
        <dbReference type="PROSITE" id="PS50222"/>
    </source>
</evidence>
<dbReference type="Proteomes" id="UP001497497">
    <property type="component" value="Unassembled WGS sequence"/>
</dbReference>
<evidence type="ECO:0000256" key="2">
    <source>
        <dbReference type="SAM" id="SignalP"/>
    </source>
</evidence>
<sequence>MAAPVFLLVSIFCTAAAQTGSINFDNLFRQYAGTDNVLQRNEFDRFWLHLDENTDGSVSKQEFDIGWRDQGFPNPQNAPLYFIELDRVADEHLNSLDFPHIFKLFDENANGFITEREARYNWNAYFE</sequence>
<keyword evidence="5" id="KW-1185">Reference proteome</keyword>
<accession>A0AAV2HQ62</accession>
<dbReference type="GO" id="GO:0005509">
    <property type="term" value="F:calcium ion binding"/>
    <property type="evidence" value="ECO:0007669"/>
    <property type="project" value="InterPro"/>
</dbReference>
<dbReference type="InterPro" id="IPR011992">
    <property type="entry name" value="EF-hand-dom_pair"/>
</dbReference>